<feature type="binding site" evidence="8">
    <location>
        <position position="280"/>
    </location>
    <ligand>
        <name>Fe cation</name>
        <dbReference type="ChEBI" id="CHEBI:24875"/>
    </ligand>
</feature>
<evidence type="ECO:0000256" key="5">
    <source>
        <dbReference type="ARBA" id="ARBA00023004"/>
    </source>
</evidence>
<dbReference type="OrthoDB" id="3872700at2"/>
<dbReference type="PANTHER" id="PTHR10696">
    <property type="entry name" value="GAMMA-BUTYROBETAINE HYDROXYLASE-RELATED"/>
    <property type="match status" value="1"/>
</dbReference>
<keyword evidence="4" id="KW-0560">Oxidoreductase</keyword>
<evidence type="ECO:0000256" key="1">
    <source>
        <dbReference type="ARBA" id="ARBA00001954"/>
    </source>
</evidence>
<dbReference type="PIRSF" id="PIRSF019543">
    <property type="entry name" value="Clavaminate_syn"/>
    <property type="match status" value="1"/>
</dbReference>
<keyword evidence="6" id="KW-0045">Antibiotic biosynthesis</keyword>
<dbReference type="InterPro" id="IPR050411">
    <property type="entry name" value="AlphaKG_dependent_hydroxylases"/>
</dbReference>
<organism evidence="10 11">
    <name type="scientific">Amycolatopsis xylanica</name>
    <dbReference type="NCBI Taxonomy" id="589385"/>
    <lineage>
        <taxon>Bacteria</taxon>
        <taxon>Bacillati</taxon>
        <taxon>Actinomycetota</taxon>
        <taxon>Actinomycetes</taxon>
        <taxon>Pseudonocardiales</taxon>
        <taxon>Pseudonocardiaceae</taxon>
        <taxon>Amycolatopsis</taxon>
    </lineage>
</organism>
<dbReference type="Pfam" id="PF02668">
    <property type="entry name" value="TauD"/>
    <property type="match status" value="1"/>
</dbReference>
<keyword evidence="11" id="KW-1185">Reference proteome</keyword>
<gene>
    <name evidence="10" type="ORF">SAMN05421504_105689</name>
</gene>
<dbReference type="InterPro" id="IPR042098">
    <property type="entry name" value="TauD-like_sf"/>
</dbReference>
<dbReference type="PANTHER" id="PTHR10696:SF56">
    <property type="entry name" value="TAUD_TFDA-LIKE DOMAIN-CONTAINING PROTEIN"/>
    <property type="match status" value="1"/>
</dbReference>
<evidence type="ECO:0000256" key="6">
    <source>
        <dbReference type="ARBA" id="ARBA00023194"/>
    </source>
</evidence>
<feature type="binding site" evidence="7">
    <location>
        <position position="298"/>
    </location>
    <ligand>
        <name>2-oxoglutarate</name>
        <dbReference type="ChEBI" id="CHEBI:16810"/>
    </ligand>
</feature>
<dbReference type="Proteomes" id="UP000199515">
    <property type="component" value="Unassembled WGS sequence"/>
</dbReference>
<keyword evidence="5 8" id="KW-0408">Iron</keyword>
<feature type="binding site" evidence="8">
    <location>
        <position position="148"/>
    </location>
    <ligand>
        <name>Fe cation</name>
        <dbReference type="ChEBI" id="CHEBI:24875"/>
    </ligand>
</feature>
<proteinExistence type="inferred from homology"/>
<accession>A0A1H3K824</accession>
<keyword evidence="3 8" id="KW-0479">Metal-binding</keyword>
<evidence type="ECO:0000256" key="8">
    <source>
        <dbReference type="PIRSR" id="PIRSR019543-2"/>
    </source>
</evidence>
<comment type="cofactor">
    <cofactor evidence="1">
        <name>Fe(2+)</name>
        <dbReference type="ChEBI" id="CHEBI:29033"/>
    </cofactor>
</comment>
<dbReference type="InterPro" id="IPR014503">
    <property type="entry name" value="Clavaminate_syn-like"/>
</dbReference>
<reference evidence="10 11" key="1">
    <citation type="submission" date="2016-10" db="EMBL/GenBank/DDBJ databases">
        <authorList>
            <person name="de Groot N.N."/>
        </authorList>
    </citation>
    <scope>NUCLEOTIDE SEQUENCE [LARGE SCALE GENOMIC DNA]</scope>
    <source>
        <strain evidence="10 11">CPCC 202699</strain>
    </source>
</reference>
<dbReference type="GO" id="GO:0017000">
    <property type="term" value="P:antibiotic biosynthetic process"/>
    <property type="evidence" value="ECO:0007669"/>
    <property type="project" value="UniProtKB-KW"/>
</dbReference>
<comment type="similarity">
    <text evidence="2">Belongs to the clavaminate synthase family.</text>
</comment>
<evidence type="ECO:0000256" key="4">
    <source>
        <dbReference type="ARBA" id="ARBA00023002"/>
    </source>
</evidence>
<dbReference type="Gene3D" id="3.60.130.10">
    <property type="entry name" value="Clavaminate synthase-like"/>
    <property type="match status" value="1"/>
</dbReference>
<dbReference type="RefSeq" id="WP_091293063.1">
    <property type="nucleotide sequence ID" value="NZ_FNON01000005.1"/>
</dbReference>
<dbReference type="AlphaFoldDB" id="A0A1H3K824"/>
<dbReference type="STRING" id="589385.SAMN05421504_105689"/>
<sequence>MSVVTHAPTSEVILRPGDTAEFEQVTRALSSGEVDDPGWVAQARSGWDLLPLALRRSLREFRRHSGPRGALLVRGVPIGEPGVTPSVLGSVERSATVSAASLVLVACGLGDPAAFKAEKSGALVQNVVPVPGQEEMQGNSGSVLLSFHNENAFHEHRPDFVMLLCLRADPDRVAGLRTACIREVLPLLSTETREALFHEEFVTEPPPSFGGSDGATAPHAVLFGAEDDPDMRVDLAATTPLTPRAAAALAELGEAFASGASVTKLEPGDLAIVDNRVTVHGRTAFRPRYDGTDRWLQRTFVAADVRRSRDHRPGDGYVLIR</sequence>
<dbReference type="GO" id="GO:0005506">
    <property type="term" value="F:iron ion binding"/>
    <property type="evidence" value="ECO:0007669"/>
    <property type="project" value="InterPro"/>
</dbReference>
<feature type="binding site" evidence="8">
    <location>
        <position position="150"/>
    </location>
    <ligand>
        <name>Fe cation</name>
        <dbReference type="ChEBI" id="CHEBI:24875"/>
    </ligand>
</feature>
<feature type="binding site" evidence="7">
    <location>
        <position position="192"/>
    </location>
    <ligand>
        <name>2-oxoglutarate</name>
        <dbReference type="ChEBI" id="CHEBI:16810"/>
    </ligand>
</feature>
<name>A0A1H3K824_9PSEU</name>
<protein>
    <submittedName>
        <fullName evidence="10">L-asparagine oxygenase</fullName>
    </submittedName>
</protein>
<feature type="binding site" evidence="7">
    <location>
        <position position="294"/>
    </location>
    <ligand>
        <name>2-oxoglutarate</name>
        <dbReference type="ChEBI" id="CHEBI:16810"/>
    </ligand>
</feature>
<evidence type="ECO:0000256" key="2">
    <source>
        <dbReference type="ARBA" id="ARBA00008425"/>
    </source>
</evidence>
<dbReference type="SUPFAM" id="SSF51197">
    <property type="entry name" value="Clavaminate synthase-like"/>
    <property type="match status" value="1"/>
</dbReference>
<dbReference type="EMBL" id="FNON01000005">
    <property type="protein sequence ID" value="SDY48311.1"/>
    <property type="molecule type" value="Genomic_DNA"/>
</dbReference>
<dbReference type="InterPro" id="IPR003819">
    <property type="entry name" value="TauD/TfdA-like"/>
</dbReference>
<evidence type="ECO:0000256" key="7">
    <source>
        <dbReference type="PIRSR" id="PIRSR019543-1"/>
    </source>
</evidence>
<evidence type="ECO:0000259" key="9">
    <source>
        <dbReference type="Pfam" id="PF02668"/>
    </source>
</evidence>
<feature type="domain" description="TauD/TfdA-like" evidence="9">
    <location>
        <begin position="56"/>
        <end position="299"/>
    </location>
</feature>
<dbReference type="GO" id="GO:0016491">
    <property type="term" value="F:oxidoreductase activity"/>
    <property type="evidence" value="ECO:0007669"/>
    <property type="project" value="UniProtKB-KW"/>
</dbReference>
<evidence type="ECO:0000256" key="3">
    <source>
        <dbReference type="ARBA" id="ARBA00022723"/>
    </source>
</evidence>
<evidence type="ECO:0000313" key="10">
    <source>
        <dbReference type="EMBL" id="SDY48311.1"/>
    </source>
</evidence>
<evidence type="ECO:0000313" key="11">
    <source>
        <dbReference type="Proteomes" id="UP000199515"/>
    </source>
</evidence>